<accession>A0A119AQ30</accession>
<comment type="subcellular location">
    <subcellularLocation>
        <location evidence="1">Cell outer membrane</location>
    </subcellularLocation>
</comment>
<dbReference type="PROSITE" id="PS51123">
    <property type="entry name" value="OMPA_2"/>
    <property type="match status" value="1"/>
</dbReference>
<evidence type="ECO:0000259" key="7">
    <source>
        <dbReference type="PROSITE" id="PS51123"/>
    </source>
</evidence>
<feature type="chain" id="PRO_5007161618" description="OmpA-like domain-containing protein" evidence="6">
    <location>
        <begin position="22"/>
        <end position="220"/>
    </location>
</feature>
<dbReference type="Proteomes" id="UP000062317">
    <property type="component" value="Unassembled WGS sequence"/>
</dbReference>
<dbReference type="EMBL" id="LPEQ01000109">
    <property type="protein sequence ID" value="KVV41421.1"/>
    <property type="molecule type" value="Genomic_DNA"/>
</dbReference>
<evidence type="ECO:0000256" key="5">
    <source>
        <dbReference type="SAM" id="MobiDB-lite"/>
    </source>
</evidence>
<evidence type="ECO:0000313" key="9">
    <source>
        <dbReference type="Proteomes" id="UP000062317"/>
    </source>
</evidence>
<dbReference type="PRINTS" id="PR01021">
    <property type="entry name" value="OMPADOMAIN"/>
</dbReference>
<evidence type="ECO:0000313" key="8">
    <source>
        <dbReference type="EMBL" id="KVV41421.1"/>
    </source>
</evidence>
<proteinExistence type="predicted"/>
<evidence type="ECO:0000256" key="3">
    <source>
        <dbReference type="ARBA" id="ARBA00023237"/>
    </source>
</evidence>
<keyword evidence="6" id="KW-0732">Signal</keyword>
<evidence type="ECO:0000256" key="6">
    <source>
        <dbReference type="SAM" id="SignalP"/>
    </source>
</evidence>
<dbReference type="PROSITE" id="PS51257">
    <property type="entry name" value="PROKAR_LIPOPROTEIN"/>
    <property type="match status" value="1"/>
</dbReference>
<dbReference type="CDD" id="cd07185">
    <property type="entry name" value="OmpA_C-like"/>
    <property type="match status" value="1"/>
</dbReference>
<dbReference type="GO" id="GO:0009279">
    <property type="term" value="C:cell outer membrane"/>
    <property type="evidence" value="ECO:0007669"/>
    <property type="project" value="UniProtKB-SubCell"/>
</dbReference>
<dbReference type="Gene3D" id="3.30.1330.60">
    <property type="entry name" value="OmpA-like domain"/>
    <property type="match status" value="1"/>
</dbReference>
<dbReference type="InterPro" id="IPR006665">
    <property type="entry name" value="OmpA-like"/>
</dbReference>
<sequence>MKNIHLVLLASVVSLAACSSASGPTYNAYELQSRNGIRTFQVDCHGILSTAKTCMKVATRMCGNEPVRLVDTTTPYRDGADPHSIVFQCGAAPGPAAAAVAPAPVPVEKVSLTGDAYFATDSAVLSPVARAELDKLLNRQGDRHFSRVEVHGYTDATGSEAHNQALSKHRADAVAAYLRERGLKADTFEATGYGEAAPAASNDTAEGRARNRRVEISLQR</sequence>
<dbReference type="PANTHER" id="PTHR30329">
    <property type="entry name" value="STATOR ELEMENT OF FLAGELLAR MOTOR COMPLEX"/>
    <property type="match status" value="1"/>
</dbReference>
<dbReference type="PANTHER" id="PTHR30329:SF21">
    <property type="entry name" value="LIPOPROTEIN YIAD-RELATED"/>
    <property type="match status" value="1"/>
</dbReference>
<evidence type="ECO:0000256" key="2">
    <source>
        <dbReference type="ARBA" id="ARBA00023136"/>
    </source>
</evidence>
<feature type="signal peptide" evidence="6">
    <location>
        <begin position="1"/>
        <end position="21"/>
    </location>
</feature>
<feature type="region of interest" description="Disordered" evidence="5">
    <location>
        <begin position="197"/>
        <end position="220"/>
    </location>
</feature>
<dbReference type="InterPro" id="IPR006664">
    <property type="entry name" value="OMP_bac"/>
</dbReference>
<feature type="compositionally biased region" description="Basic and acidic residues" evidence="5">
    <location>
        <begin position="205"/>
        <end position="220"/>
    </location>
</feature>
<dbReference type="Pfam" id="PF00691">
    <property type="entry name" value="OmpA"/>
    <property type="match status" value="1"/>
</dbReference>
<keyword evidence="3" id="KW-0998">Cell outer membrane</keyword>
<dbReference type="AlphaFoldDB" id="A0A119AQ30"/>
<evidence type="ECO:0000256" key="4">
    <source>
        <dbReference type="PROSITE-ProRule" id="PRU00473"/>
    </source>
</evidence>
<dbReference type="SUPFAM" id="SSF103088">
    <property type="entry name" value="OmpA-like"/>
    <property type="match status" value="1"/>
</dbReference>
<evidence type="ECO:0000256" key="1">
    <source>
        <dbReference type="ARBA" id="ARBA00004442"/>
    </source>
</evidence>
<protein>
    <recommendedName>
        <fullName evidence="7">OmpA-like domain-containing protein</fullName>
    </recommendedName>
</protein>
<name>A0A119AQ30_9BURK</name>
<dbReference type="InterPro" id="IPR050330">
    <property type="entry name" value="Bact_OuterMem_StrucFunc"/>
</dbReference>
<feature type="domain" description="OmpA-like" evidence="7">
    <location>
        <begin position="105"/>
        <end position="220"/>
    </location>
</feature>
<comment type="caution">
    <text evidence="8">The sequence shown here is derived from an EMBL/GenBank/DDBJ whole genome shotgun (WGS) entry which is preliminary data.</text>
</comment>
<gene>
    <name evidence="8" type="ORF">WT27_11775</name>
</gene>
<reference evidence="8 9" key="1">
    <citation type="submission" date="2015-11" db="EMBL/GenBank/DDBJ databases">
        <title>Expanding the genomic diversity of Burkholderia species for the development of highly accurate diagnostics.</title>
        <authorList>
            <person name="Sahl J."/>
            <person name="Keim P."/>
            <person name="Wagner D."/>
        </authorList>
    </citation>
    <scope>NUCLEOTIDE SEQUENCE [LARGE SCALE GENOMIC DNA]</scope>
    <source>
        <strain evidence="8 9">MSMB1301WGS</strain>
    </source>
</reference>
<keyword evidence="2 4" id="KW-0472">Membrane</keyword>
<keyword evidence="9" id="KW-1185">Reference proteome</keyword>
<dbReference type="InterPro" id="IPR036737">
    <property type="entry name" value="OmpA-like_sf"/>
</dbReference>
<organism evidence="8 9">
    <name type="scientific">Burkholderia territorii</name>
    <dbReference type="NCBI Taxonomy" id="1503055"/>
    <lineage>
        <taxon>Bacteria</taxon>
        <taxon>Pseudomonadati</taxon>
        <taxon>Pseudomonadota</taxon>
        <taxon>Betaproteobacteria</taxon>
        <taxon>Burkholderiales</taxon>
        <taxon>Burkholderiaceae</taxon>
        <taxon>Burkholderia</taxon>
        <taxon>Burkholderia cepacia complex</taxon>
    </lineage>
</organism>
<dbReference type="RefSeq" id="WP_060107941.1">
    <property type="nucleotide sequence ID" value="NZ_LPEQ01000109.1"/>
</dbReference>